<evidence type="ECO:0000313" key="3">
    <source>
        <dbReference type="EMBL" id="TWT72944.1"/>
    </source>
</evidence>
<dbReference type="Gene3D" id="3.40.50.720">
    <property type="entry name" value="NAD(P)-binding Rossmann-like Domain"/>
    <property type="match status" value="1"/>
</dbReference>
<accession>A0A5C5YCX3</accession>
<proteinExistence type="predicted"/>
<evidence type="ECO:0000313" key="4">
    <source>
        <dbReference type="Proteomes" id="UP000318053"/>
    </source>
</evidence>
<name>A0A5C5YCX3_9BACT</name>
<dbReference type="Pfam" id="PF13489">
    <property type="entry name" value="Methyltransf_23"/>
    <property type="match status" value="1"/>
</dbReference>
<gene>
    <name evidence="3" type="ORF">CA85_14050</name>
</gene>
<reference evidence="3 4" key="1">
    <citation type="submission" date="2019-02" db="EMBL/GenBank/DDBJ databases">
        <title>Deep-cultivation of Planctomycetes and their phenomic and genomic characterization uncovers novel biology.</title>
        <authorList>
            <person name="Wiegand S."/>
            <person name="Jogler M."/>
            <person name="Boedeker C."/>
            <person name="Pinto D."/>
            <person name="Vollmers J."/>
            <person name="Rivas-Marin E."/>
            <person name="Kohn T."/>
            <person name="Peeters S.H."/>
            <person name="Heuer A."/>
            <person name="Rast P."/>
            <person name="Oberbeckmann S."/>
            <person name="Bunk B."/>
            <person name="Jeske O."/>
            <person name="Meyerdierks A."/>
            <person name="Storesund J.E."/>
            <person name="Kallscheuer N."/>
            <person name="Luecker S."/>
            <person name="Lage O.M."/>
            <person name="Pohl T."/>
            <person name="Merkel B.J."/>
            <person name="Hornburger P."/>
            <person name="Mueller R.-W."/>
            <person name="Bruemmer F."/>
            <person name="Labrenz M."/>
            <person name="Spormann A.M."/>
            <person name="Op Den Camp H."/>
            <person name="Overmann J."/>
            <person name="Amann R."/>
            <person name="Jetten M.S.M."/>
            <person name="Mascher T."/>
            <person name="Medema M.H."/>
            <person name="Devos D.P."/>
            <person name="Kaster A.-K."/>
            <person name="Ovreas L."/>
            <person name="Rohde M."/>
            <person name="Galperin M.Y."/>
            <person name="Jogler C."/>
        </authorList>
    </citation>
    <scope>NUCLEOTIDE SEQUENCE [LARGE SCALE GENOMIC DNA]</scope>
    <source>
        <strain evidence="3 4">CA85</strain>
    </source>
</reference>
<dbReference type="SUPFAM" id="SSF53335">
    <property type="entry name" value="S-adenosyl-L-methionine-dependent methyltransferases"/>
    <property type="match status" value="1"/>
</dbReference>
<feature type="domain" description="Methyltransferase putative zinc binding" evidence="1">
    <location>
        <begin position="6"/>
        <end position="66"/>
    </location>
</feature>
<dbReference type="Gene3D" id="6.10.250.3100">
    <property type="match status" value="1"/>
</dbReference>
<comment type="caution">
    <text evidence="3">The sequence shown here is derived from an EMBL/GenBank/DDBJ whole genome shotgun (WGS) entry which is preliminary data.</text>
</comment>
<evidence type="ECO:0000259" key="1">
    <source>
        <dbReference type="Pfam" id="PF08421"/>
    </source>
</evidence>
<dbReference type="InterPro" id="IPR013691">
    <property type="entry name" value="MeTrfase_14"/>
</dbReference>
<dbReference type="Gene3D" id="3.40.50.150">
    <property type="entry name" value="Vaccinia Virus protein VP39"/>
    <property type="match status" value="1"/>
</dbReference>
<protein>
    <recommendedName>
        <fullName evidence="5">Bifunctional 3-demethylubiquinone-9 3-methyltransferase/ 2-octaprenyl-6-hydroxy phenol methylase</fullName>
    </recommendedName>
</protein>
<dbReference type="Gene3D" id="6.20.50.110">
    <property type="entry name" value="Methyltransferase, zinc-binding domain"/>
    <property type="match status" value="1"/>
</dbReference>
<dbReference type="Proteomes" id="UP000318053">
    <property type="component" value="Unassembled WGS sequence"/>
</dbReference>
<dbReference type="OrthoDB" id="238183at2"/>
<dbReference type="PANTHER" id="PTHR43861">
    <property type="entry name" value="TRANS-ACONITATE 2-METHYLTRANSFERASE-RELATED"/>
    <property type="match status" value="1"/>
</dbReference>
<dbReference type="Pfam" id="PF08484">
    <property type="entry name" value="Methyltransf_14"/>
    <property type="match status" value="1"/>
</dbReference>
<dbReference type="EMBL" id="SJPK01000003">
    <property type="protein sequence ID" value="TWT72944.1"/>
    <property type="molecule type" value="Genomic_DNA"/>
</dbReference>
<feature type="domain" description="C-methyltransferase" evidence="2">
    <location>
        <begin position="246"/>
        <end position="402"/>
    </location>
</feature>
<dbReference type="InterPro" id="IPR029063">
    <property type="entry name" value="SAM-dependent_MTases_sf"/>
</dbReference>
<sequence>MKNLHCMNCGSFDLHRFIDLGDQPNGNHFPTADTKADELVFPFAMMVCRSCGQVQLEEFPTPEFMFSNHPYVTGINMPVVDHFDWLAKHTVRRFQVPENSLVIDIGCNDGTLLRKFEDNSMRVLGVDPGRLTGKLCREAGTTVCETFWNEATGNALRQLNLKPRVITATAVFYHVQDIHNFVRGLAAVMDDETIFIAQCVNLQDVIEKCQFDHFYHEHTMIHSVGPLKRLFAEHDMRVIDVEHVDVHGGSFVISVGRNANPHPTSPGVDEWISREKAAGLYDTSTYDEFATRVRANRDDLVKLLKQLKADGKRVWALGAPLKGNTLLNYCSIGPDLVEKAVEVNKFKIGKLTPGMHIPVESEDEQTETPDYYLVLTWNFLPFFIEKYKAFLADGGQFIVPNPTVRVVGYEGVAGKS</sequence>
<organism evidence="3 4">
    <name type="scientific">Allorhodopirellula solitaria</name>
    <dbReference type="NCBI Taxonomy" id="2527987"/>
    <lineage>
        <taxon>Bacteria</taxon>
        <taxon>Pseudomonadati</taxon>
        <taxon>Planctomycetota</taxon>
        <taxon>Planctomycetia</taxon>
        <taxon>Pirellulales</taxon>
        <taxon>Pirellulaceae</taxon>
        <taxon>Allorhodopirellula</taxon>
    </lineage>
</organism>
<evidence type="ECO:0008006" key="5">
    <source>
        <dbReference type="Google" id="ProtNLM"/>
    </source>
</evidence>
<dbReference type="AlphaFoldDB" id="A0A5C5YCX3"/>
<dbReference type="PANTHER" id="PTHR43861:SF5">
    <property type="entry name" value="BLL5978 PROTEIN"/>
    <property type="match status" value="1"/>
</dbReference>
<dbReference type="InterPro" id="IPR038576">
    <property type="entry name" value="Methyltransf_Zn-bd_dom_put_sf"/>
</dbReference>
<dbReference type="Pfam" id="PF08421">
    <property type="entry name" value="Methyltransf_13"/>
    <property type="match status" value="1"/>
</dbReference>
<evidence type="ECO:0000259" key="2">
    <source>
        <dbReference type="Pfam" id="PF08484"/>
    </source>
</evidence>
<keyword evidence="4" id="KW-1185">Reference proteome</keyword>
<dbReference type="InterPro" id="IPR013630">
    <property type="entry name" value="Methyltransf_Zn-bd_dom_put"/>
</dbReference>